<dbReference type="InParanoid" id="A0A409XM75"/>
<dbReference type="InterPro" id="IPR050082">
    <property type="entry name" value="RNA_methyltr_RlmE"/>
</dbReference>
<name>A0A409XM75_PSICY</name>
<dbReference type="Pfam" id="PF01728">
    <property type="entry name" value="FtsJ"/>
    <property type="match status" value="2"/>
</dbReference>
<dbReference type="EMBL" id="NHYD01001241">
    <property type="protein sequence ID" value="PPQ91810.1"/>
    <property type="molecule type" value="Genomic_DNA"/>
</dbReference>
<dbReference type="SUPFAM" id="SSF53335">
    <property type="entry name" value="S-adenosyl-L-methionine-dependent methyltransferases"/>
    <property type="match status" value="1"/>
</dbReference>
<dbReference type="InterPro" id="IPR029063">
    <property type="entry name" value="SAM-dependent_MTases_sf"/>
</dbReference>
<dbReference type="GO" id="GO:0005739">
    <property type="term" value="C:mitochondrion"/>
    <property type="evidence" value="ECO:0007669"/>
    <property type="project" value="TreeGrafter"/>
</dbReference>
<evidence type="ECO:0000256" key="6">
    <source>
        <dbReference type="ARBA" id="ARBA00041184"/>
    </source>
</evidence>
<evidence type="ECO:0000256" key="3">
    <source>
        <dbReference type="ARBA" id="ARBA00022603"/>
    </source>
</evidence>
<evidence type="ECO:0000313" key="9">
    <source>
        <dbReference type="EMBL" id="PPQ91810.1"/>
    </source>
</evidence>
<keyword evidence="3" id="KW-0489">Methyltransferase</keyword>
<dbReference type="Gene3D" id="3.40.50.150">
    <property type="entry name" value="Vaccinia Virus protein VP39"/>
    <property type="match status" value="1"/>
</dbReference>
<evidence type="ECO:0000256" key="5">
    <source>
        <dbReference type="ARBA" id="ARBA00022691"/>
    </source>
</evidence>
<dbReference type="InterPro" id="IPR015507">
    <property type="entry name" value="rRNA-MeTfrase_E"/>
</dbReference>
<dbReference type="OrthoDB" id="20105at2759"/>
<dbReference type="FunCoup" id="A0A409XM75">
    <property type="interactions" value="1087"/>
</dbReference>
<sequence length="267" mass="30014">MVFRQTVIRLSEKSKSKSSSWAARQFRDPYVKKRLSDPMAYRARSAFKLLEINDDSNKFLEYPDVKAVVDLGAAPGEKGAKSKKWSRSKPTSPVELDYFDPLNIDNLDEKTGDVTGRGTIVSVDLLKIESIPGVQTLQANFLHQSTTVTIKNVLRNEDNPEGKVDVVLSDMAANVSGNDTHDIEESLEICEAVFAFAQGHLRTAESTGRRRGGVLLMKFFAHPLLEKFRDEKLKPNFNHVSYIKPSSSRATSREGYYLCQGWRPLQT</sequence>
<evidence type="ECO:0000256" key="2">
    <source>
        <dbReference type="ARBA" id="ARBA00022552"/>
    </source>
</evidence>
<evidence type="ECO:0000259" key="8">
    <source>
        <dbReference type="Pfam" id="PF01728"/>
    </source>
</evidence>
<dbReference type="PANTHER" id="PTHR10920:SF18">
    <property type="entry name" value="RRNA METHYLTRANSFERASE 2, MITOCHONDRIAL"/>
    <property type="match status" value="1"/>
</dbReference>
<comment type="caution">
    <text evidence="9">The sequence shown here is derived from an EMBL/GenBank/DDBJ whole genome shotgun (WGS) entry which is preliminary data.</text>
</comment>
<evidence type="ECO:0000256" key="4">
    <source>
        <dbReference type="ARBA" id="ARBA00022679"/>
    </source>
</evidence>
<gene>
    <name evidence="9" type="ORF">CVT25_000259</name>
</gene>
<keyword evidence="5 7" id="KW-0949">S-adenosyl-L-methionine</keyword>
<reference evidence="9 10" key="1">
    <citation type="journal article" date="2018" name="Evol. Lett.">
        <title>Horizontal gene cluster transfer increased hallucinogenic mushroom diversity.</title>
        <authorList>
            <person name="Reynolds H.T."/>
            <person name="Vijayakumar V."/>
            <person name="Gluck-Thaler E."/>
            <person name="Korotkin H.B."/>
            <person name="Matheny P.B."/>
            <person name="Slot J.C."/>
        </authorList>
    </citation>
    <scope>NUCLEOTIDE SEQUENCE [LARGE SCALE GENOMIC DNA]</scope>
    <source>
        <strain evidence="9 10">2631</strain>
    </source>
</reference>
<dbReference type="HAMAP" id="MF_01547">
    <property type="entry name" value="RNA_methyltr_E"/>
    <property type="match status" value="1"/>
</dbReference>
<dbReference type="GO" id="GO:0008650">
    <property type="term" value="F:rRNA (uridine-2'-O-)-methyltransferase activity"/>
    <property type="evidence" value="ECO:0007669"/>
    <property type="project" value="TreeGrafter"/>
</dbReference>
<accession>A0A409XM75</accession>
<comment type="similarity">
    <text evidence="1">Belongs to the class I-like SAM-binding methyltransferase superfamily. RNA methyltransferase RlmE family.</text>
</comment>
<dbReference type="InterPro" id="IPR002877">
    <property type="entry name" value="RNA_MeTrfase_FtsJ_dom"/>
</dbReference>
<dbReference type="STRING" id="93625.A0A409XM75"/>
<feature type="domain" description="Ribosomal RNA methyltransferase FtsJ" evidence="8">
    <location>
        <begin position="116"/>
        <end position="261"/>
    </location>
</feature>
<keyword evidence="10" id="KW-1185">Reference proteome</keyword>
<dbReference type="Proteomes" id="UP000283269">
    <property type="component" value="Unassembled WGS sequence"/>
</dbReference>
<dbReference type="PANTHER" id="PTHR10920">
    <property type="entry name" value="RIBOSOMAL RNA METHYLTRANSFERASE"/>
    <property type="match status" value="1"/>
</dbReference>
<keyword evidence="2" id="KW-0698">rRNA processing</keyword>
<feature type="active site" description="Proton acceptor" evidence="7">
    <location>
        <position position="218"/>
    </location>
</feature>
<evidence type="ECO:0000313" key="10">
    <source>
        <dbReference type="Proteomes" id="UP000283269"/>
    </source>
</evidence>
<evidence type="ECO:0000256" key="7">
    <source>
        <dbReference type="PIRSR" id="PIRSR005461-1"/>
    </source>
</evidence>
<dbReference type="AlphaFoldDB" id="A0A409XM75"/>
<protein>
    <recommendedName>
        <fullName evidence="6">rRNA methyltransferase 2, mitochondrial</fullName>
    </recommendedName>
</protein>
<keyword evidence="4" id="KW-0808">Transferase</keyword>
<feature type="domain" description="Ribosomal RNA methyltransferase FtsJ" evidence="8">
    <location>
        <begin position="41"/>
        <end position="76"/>
    </location>
</feature>
<proteinExistence type="inferred from homology"/>
<organism evidence="9 10">
    <name type="scientific">Psilocybe cyanescens</name>
    <dbReference type="NCBI Taxonomy" id="93625"/>
    <lineage>
        <taxon>Eukaryota</taxon>
        <taxon>Fungi</taxon>
        <taxon>Dikarya</taxon>
        <taxon>Basidiomycota</taxon>
        <taxon>Agaricomycotina</taxon>
        <taxon>Agaricomycetes</taxon>
        <taxon>Agaricomycetidae</taxon>
        <taxon>Agaricales</taxon>
        <taxon>Agaricineae</taxon>
        <taxon>Strophariaceae</taxon>
        <taxon>Psilocybe</taxon>
    </lineage>
</organism>
<evidence type="ECO:0000256" key="1">
    <source>
        <dbReference type="ARBA" id="ARBA00009258"/>
    </source>
</evidence>
<dbReference type="PIRSF" id="PIRSF005461">
    <property type="entry name" value="23S_rRNA_mtase"/>
    <property type="match status" value="1"/>
</dbReference>